<dbReference type="EMBL" id="JAUEPT010000005">
    <property type="protein sequence ID" value="KAK0451753.1"/>
    <property type="molecule type" value="Genomic_DNA"/>
</dbReference>
<proteinExistence type="predicted"/>
<organism evidence="1 2">
    <name type="scientific">Armillaria borealis</name>
    <dbReference type="NCBI Taxonomy" id="47425"/>
    <lineage>
        <taxon>Eukaryota</taxon>
        <taxon>Fungi</taxon>
        <taxon>Dikarya</taxon>
        <taxon>Basidiomycota</taxon>
        <taxon>Agaricomycotina</taxon>
        <taxon>Agaricomycetes</taxon>
        <taxon>Agaricomycetidae</taxon>
        <taxon>Agaricales</taxon>
        <taxon>Marasmiineae</taxon>
        <taxon>Physalacriaceae</taxon>
        <taxon>Armillaria</taxon>
    </lineage>
</organism>
<gene>
    <name evidence="1" type="ORF">EV421DRAFT_1731551</name>
</gene>
<evidence type="ECO:0000313" key="2">
    <source>
        <dbReference type="Proteomes" id="UP001175226"/>
    </source>
</evidence>
<comment type="caution">
    <text evidence="1">The sequence shown here is derived from an EMBL/GenBank/DDBJ whole genome shotgun (WGS) entry which is preliminary data.</text>
</comment>
<sequence length="253" mass="27622">MASVGLPLKRLERETTLGCSMNVRTPSPICAFDEYLRDGETTIVRALSSAHLGVFPIETVTSVILAKCFVASNPSPALVPMRTSVFPLSGTVLEILIMDARGAIEIVVLPNISLVQLTPVDLSPRTFLHIHTTVSTHPPSAHNPPIYVHSCPPLSSLLCISQLWLVTLAVQVWISFQLRAFVAFIVQGIPIRKSHIFLRVTSLGSKDSMEDKGLSQVGRGRAREMIDMMVGTGEGEPGFASRLTNDHERRGLF</sequence>
<name>A0AA39K3Y0_9AGAR</name>
<dbReference type="Proteomes" id="UP001175226">
    <property type="component" value="Unassembled WGS sequence"/>
</dbReference>
<protein>
    <submittedName>
        <fullName evidence="1">Uncharacterized protein</fullName>
    </submittedName>
</protein>
<dbReference type="AlphaFoldDB" id="A0AA39K3Y0"/>
<accession>A0AA39K3Y0</accession>
<keyword evidence="2" id="KW-1185">Reference proteome</keyword>
<reference evidence="1" key="1">
    <citation type="submission" date="2023-06" db="EMBL/GenBank/DDBJ databases">
        <authorList>
            <consortium name="Lawrence Berkeley National Laboratory"/>
            <person name="Ahrendt S."/>
            <person name="Sahu N."/>
            <person name="Indic B."/>
            <person name="Wong-Bajracharya J."/>
            <person name="Merenyi Z."/>
            <person name="Ke H.-M."/>
            <person name="Monk M."/>
            <person name="Kocsube S."/>
            <person name="Drula E."/>
            <person name="Lipzen A."/>
            <person name="Balint B."/>
            <person name="Henrissat B."/>
            <person name="Andreopoulos B."/>
            <person name="Martin F.M."/>
            <person name="Harder C.B."/>
            <person name="Rigling D."/>
            <person name="Ford K.L."/>
            <person name="Foster G.D."/>
            <person name="Pangilinan J."/>
            <person name="Papanicolaou A."/>
            <person name="Barry K."/>
            <person name="LaButti K."/>
            <person name="Viragh M."/>
            <person name="Koriabine M."/>
            <person name="Yan M."/>
            <person name="Riley R."/>
            <person name="Champramary S."/>
            <person name="Plett K.L."/>
            <person name="Tsai I.J."/>
            <person name="Slot J."/>
            <person name="Sipos G."/>
            <person name="Plett J."/>
            <person name="Nagy L.G."/>
            <person name="Grigoriev I.V."/>
        </authorList>
    </citation>
    <scope>NUCLEOTIDE SEQUENCE</scope>
    <source>
        <strain evidence="1">FPL87.14</strain>
    </source>
</reference>
<evidence type="ECO:0000313" key="1">
    <source>
        <dbReference type="EMBL" id="KAK0451753.1"/>
    </source>
</evidence>